<dbReference type="RefSeq" id="WP_133254853.1">
    <property type="nucleotide sequence ID" value="NZ_FUIG01000046.1"/>
</dbReference>
<dbReference type="EMBL" id="FUIG01000046">
    <property type="protein sequence ID" value="SJM34046.1"/>
    <property type="molecule type" value="Genomic_DNA"/>
</dbReference>
<keyword evidence="2" id="KW-1185">Reference proteome</keyword>
<evidence type="ECO:0000313" key="2">
    <source>
        <dbReference type="Proteomes" id="UP000245698"/>
    </source>
</evidence>
<proteinExistence type="predicted"/>
<gene>
    <name evidence="1" type="ORF">BQ8482_380229</name>
</gene>
<sequence length="321" mass="36038">MIVNIPTSGSLDDVALRLYFSAWSSLINMMDDFELAYEVEFDPAEDDGWAEERLGYLEACQPELQSICAIIQQSNELALKAKVCKVSPFLLLLKSDPKFSKNRGDIDFSEFRTLDAVDLPSAVNSLCQTPLSDKFIQTYNLIRSLRNTIAHLGGSSKKFEPKELVGILAFQYPELWKDRLWLKDRVEFASQTRTSYFHDYKYSSPHMEVMHELPTTVAVLGKAEFKTLFGEAKSKRRYLCHHCIDAANTRYADLDLDACKTAHLDKDGKSIHCLMCNGTFPVVRKSCEAGGCKGDVISGDEGLYPEKCHTCGQDQGDAQDG</sequence>
<accession>A0A2P9ASA5</accession>
<dbReference type="AlphaFoldDB" id="A0A2P9ASA5"/>
<dbReference type="Proteomes" id="UP000245698">
    <property type="component" value="Unassembled WGS sequence"/>
</dbReference>
<organism evidence="1 2">
    <name type="scientific">Mesorhizobium delmotii</name>
    <dbReference type="NCBI Taxonomy" id="1631247"/>
    <lineage>
        <taxon>Bacteria</taxon>
        <taxon>Pseudomonadati</taxon>
        <taxon>Pseudomonadota</taxon>
        <taxon>Alphaproteobacteria</taxon>
        <taxon>Hyphomicrobiales</taxon>
        <taxon>Phyllobacteriaceae</taxon>
        <taxon>Mesorhizobium</taxon>
    </lineage>
</organism>
<reference evidence="2" key="1">
    <citation type="submission" date="2016-12" db="EMBL/GenBank/DDBJ databases">
        <authorList>
            <person name="Brunel B."/>
        </authorList>
    </citation>
    <scope>NUCLEOTIDE SEQUENCE [LARGE SCALE GENOMIC DNA]</scope>
</reference>
<evidence type="ECO:0000313" key="1">
    <source>
        <dbReference type="EMBL" id="SJM34046.1"/>
    </source>
</evidence>
<name>A0A2P9ASA5_9HYPH</name>
<protein>
    <submittedName>
        <fullName evidence="1">Uncharacterized protein</fullName>
    </submittedName>
</protein>